<dbReference type="PANTHER" id="PTHR43065">
    <property type="entry name" value="SENSOR HISTIDINE KINASE"/>
    <property type="match status" value="1"/>
</dbReference>
<comment type="caution">
    <text evidence="11">The sequence shown here is derived from an EMBL/GenBank/DDBJ whole genome shotgun (WGS) entry which is preliminary data.</text>
</comment>
<dbReference type="EC" id="2.7.13.3" evidence="2"/>
<dbReference type="OrthoDB" id="1931120at2"/>
<evidence type="ECO:0000256" key="6">
    <source>
        <dbReference type="ARBA" id="ARBA00022777"/>
    </source>
</evidence>
<dbReference type="PRINTS" id="PR00344">
    <property type="entry name" value="BCTRLSENSOR"/>
</dbReference>
<dbReference type="CDD" id="cd00082">
    <property type="entry name" value="HisKA"/>
    <property type="match status" value="1"/>
</dbReference>
<feature type="transmembrane region" description="Helical" evidence="9">
    <location>
        <begin position="83"/>
        <end position="105"/>
    </location>
</feature>
<dbReference type="PANTHER" id="PTHR43065:SF10">
    <property type="entry name" value="PEROXIDE STRESS-ACTIVATED HISTIDINE KINASE MAK3"/>
    <property type="match status" value="1"/>
</dbReference>
<dbReference type="InterPro" id="IPR003594">
    <property type="entry name" value="HATPase_dom"/>
</dbReference>
<evidence type="ECO:0000256" key="7">
    <source>
        <dbReference type="ARBA" id="ARBA00022840"/>
    </source>
</evidence>
<evidence type="ECO:0000256" key="3">
    <source>
        <dbReference type="ARBA" id="ARBA00022553"/>
    </source>
</evidence>
<feature type="domain" description="Histidine kinase" evidence="10">
    <location>
        <begin position="136"/>
        <end position="356"/>
    </location>
</feature>
<reference evidence="11 12" key="1">
    <citation type="submission" date="2016-02" db="EMBL/GenBank/DDBJ databases">
        <authorList>
            <person name="Wen L."/>
            <person name="He K."/>
            <person name="Yang H."/>
        </authorList>
    </citation>
    <scope>NUCLEOTIDE SEQUENCE [LARGE SCALE GENOMIC DNA]</scope>
    <source>
        <strain evidence="11 12">CV58</strain>
    </source>
</reference>
<evidence type="ECO:0000256" key="9">
    <source>
        <dbReference type="SAM" id="Phobius"/>
    </source>
</evidence>
<dbReference type="InterPro" id="IPR003661">
    <property type="entry name" value="HisK_dim/P_dom"/>
</dbReference>
<dbReference type="Pfam" id="PF00512">
    <property type="entry name" value="HisKA"/>
    <property type="match status" value="1"/>
</dbReference>
<dbReference type="GO" id="GO:0000155">
    <property type="term" value="F:phosphorelay sensor kinase activity"/>
    <property type="evidence" value="ECO:0007669"/>
    <property type="project" value="InterPro"/>
</dbReference>
<dbReference type="Proteomes" id="UP000072660">
    <property type="component" value="Unassembled WGS sequence"/>
</dbReference>
<keyword evidence="9" id="KW-0472">Membrane</keyword>
<dbReference type="GO" id="GO:0005524">
    <property type="term" value="F:ATP binding"/>
    <property type="evidence" value="ECO:0007669"/>
    <property type="project" value="UniProtKB-KW"/>
</dbReference>
<dbReference type="InterPro" id="IPR005467">
    <property type="entry name" value="His_kinase_dom"/>
</dbReference>
<keyword evidence="6" id="KW-0418">Kinase</keyword>
<gene>
    <name evidence="11" type="ORF">AXE65_00980</name>
</gene>
<evidence type="ECO:0000256" key="2">
    <source>
        <dbReference type="ARBA" id="ARBA00012438"/>
    </source>
</evidence>
<sequence length="359" mass="38354">MTTNQSTNIRAQSTWNWVLTASVMAGIFLVDTITSLEIAIAVFYAIVILTAARTLARPTLIALAVCCCCLTLLSFFLSTSGDWRSGLVNLLISISAISMSAWLVLRLDAARSAAHAAQTQLTRLARAHSLSGLSAALAHEVNQPLAAIVTSGDACQRWLTREPPDLGRARDALARIRSDAERASQIIARMRSLARGEAPRPRAFDLSYAVNEVIALLGSALARHRIRTDIQFAPGLPDAYADRIQVQQVAINLLTNAIDAMTSTPTRHLRVVCTDHDDQLVVAVSDTGSGIPPDMLAHLFTPFYTTKAGSEQPESAGMGVGLSISRTLIEANGGQLWAQSAPAGGASFQFSVPIARSKP</sequence>
<keyword evidence="5" id="KW-0547">Nucleotide-binding</keyword>
<evidence type="ECO:0000256" key="5">
    <source>
        <dbReference type="ARBA" id="ARBA00022741"/>
    </source>
</evidence>
<keyword evidence="8" id="KW-0902">Two-component regulatory system</keyword>
<keyword evidence="12" id="KW-1185">Reference proteome</keyword>
<dbReference type="SMART" id="SM00388">
    <property type="entry name" value="HisKA"/>
    <property type="match status" value="1"/>
</dbReference>
<keyword evidence="4" id="KW-0808">Transferase</keyword>
<dbReference type="PROSITE" id="PS50109">
    <property type="entry name" value="HIS_KIN"/>
    <property type="match status" value="1"/>
</dbReference>
<dbReference type="SMART" id="SM00387">
    <property type="entry name" value="HATPase_c"/>
    <property type="match status" value="1"/>
</dbReference>
<evidence type="ECO:0000313" key="11">
    <source>
        <dbReference type="EMBL" id="KXU38582.1"/>
    </source>
</evidence>
<feature type="transmembrane region" description="Helical" evidence="9">
    <location>
        <begin position="59"/>
        <end position="77"/>
    </location>
</feature>
<keyword evidence="3" id="KW-0597">Phosphoprotein</keyword>
<dbReference type="SUPFAM" id="SSF47384">
    <property type="entry name" value="Homodimeric domain of signal transducing histidine kinase"/>
    <property type="match status" value="1"/>
</dbReference>
<evidence type="ECO:0000256" key="8">
    <source>
        <dbReference type="ARBA" id="ARBA00023012"/>
    </source>
</evidence>
<accession>A0A139SVV3</accession>
<dbReference type="InterPro" id="IPR036890">
    <property type="entry name" value="HATPase_C_sf"/>
</dbReference>
<organism evidence="11 12">
    <name type="scientific">Ventosimonas gracilis</name>
    <dbReference type="NCBI Taxonomy" id="1680762"/>
    <lineage>
        <taxon>Bacteria</taxon>
        <taxon>Pseudomonadati</taxon>
        <taxon>Pseudomonadota</taxon>
        <taxon>Gammaproteobacteria</taxon>
        <taxon>Pseudomonadales</taxon>
        <taxon>Ventosimonadaceae</taxon>
        <taxon>Ventosimonas</taxon>
    </lineage>
</organism>
<feature type="transmembrane region" description="Helical" evidence="9">
    <location>
        <begin position="23"/>
        <end position="47"/>
    </location>
</feature>
<dbReference type="SUPFAM" id="SSF55874">
    <property type="entry name" value="ATPase domain of HSP90 chaperone/DNA topoisomerase II/histidine kinase"/>
    <property type="match status" value="1"/>
</dbReference>
<proteinExistence type="predicted"/>
<dbReference type="Gene3D" id="3.30.565.10">
    <property type="entry name" value="Histidine kinase-like ATPase, C-terminal domain"/>
    <property type="match status" value="1"/>
</dbReference>
<dbReference type="InterPro" id="IPR004358">
    <property type="entry name" value="Sig_transdc_His_kin-like_C"/>
</dbReference>
<dbReference type="Gene3D" id="1.10.287.130">
    <property type="match status" value="1"/>
</dbReference>
<keyword evidence="9" id="KW-1133">Transmembrane helix</keyword>
<protein>
    <recommendedName>
        <fullName evidence="2">histidine kinase</fullName>
        <ecNumber evidence="2">2.7.13.3</ecNumber>
    </recommendedName>
</protein>
<dbReference type="InterPro" id="IPR036097">
    <property type="entry name" value="HisK_dim/P_sf"/>
</dbReference>
<evidence type="ECO:0000256" key="1">
    <source>
        <dbReference type="ARBA" id="ARBA00000085"/>
    </source>
</evidence>
<dbReference type="EMBL" id="LSZO01000113">
    <property type="protein sequence ID" value="KXU38582.1"/>
    <property type="molecule type" value="Genomic_DNA"/>
</dbReference>
<comment type="catalytic activity">
    <reaction evidence="1">
        <text>ATP + protein L-histidine = ADP + protein N-phospho-L-histidine.</text>
        <dbReference type="EC" id="2.7.13.3"/>
    </reaction>
</comment>
<evidence type="ECO:0000259" key="10">
    <source>
        <dbReference type="PROSITE" id="PS50109"/>
    </source>
</evidence>
<evidence type="ECO:0000313" key="12">
    <source>
        <dbReference type="Proteomes" id="UP000072660"/>
    </source>
</evidence>
<dbReference type="Pfam" id="PF02518">
    <property type="entry name" value="HATPase_c"/>
    <property type="match status" value="1"/>
</dbReference>
<name>A0A139SVV3_9GAMM</name>
<keyword evidence="7" id="KW-0067">ATP-binding</keyword>
<keyword evidence="9" id="KW-0812">Transmembrane</keyword>
<evidence type="ECO:0000256" key="4">
    <source>
        <dbReference type="ARBA" id="ARBA00022679"/>
    </source>
</evidence>
<dbReference type="RefSeq" id="WP_068389085.1">
    <property type="nucleotide sequence ID" value="NZ_LSZO01000113.1"/>
</dbReference>
<dbReference type="AlphaFoldDB" id="A0A139SVV3"/>